<evidence type="ECO:0000313" key="9">
    <source>
        <dbReference type="Proteomes" id="UP000324143"/>
    </source>
</evidence>
<evidence type="ECO:0000256" key="1">
    <source>
        <dbReference type="ARBA" id="ARBA00004651"/>
    </source>
</evidence>
<reference evidence="8" key="1">
    <citation type="submission" date="2019-08" db="EMBL/GenBank/DDBJ databases">
        <title>Genomic characterization of a novel candidate phylum (ARYD3) from a high temperature, high salinity tertiary oil reservoir in north central Oklahoma, USA.</title>
        <authorList>
            <person name="Youssef N.H."/>
            <person name="Yadav A."/>
            <person name="Elshahed M.S."/>
        </authorList>
    </citation>
    <scope>NUCLEOTIDE SEQUENCE [LARGE SCALE GENOMIC DNA]</scope>
    <source>
        <strain evidence="8">ARYD3</strain>
    </source>
</reference>
<keyword evidence="9" id="KW-1185">Reference proteome</keyword>
<dbReference type="GO" id="GO:0005886">
    <property type="term" value="C:plasma membrane"/>
    <property type="evidence" value="ECO:0007669"/>
    <property type="project" value="UniProtKB-SubCell"/>
</dbReference>
<gene>
    <name evidence="8" type="ORF">FXF47_03660</name>
</gene>
<evidence type="ECO:0000256" key="3">
    <source>
        <dbReference type="ARBA" id="ARBA00022475"/>
    </source>
</evidence>
<evidence type="ECO:0000256" key="2">
    <source>
        <dbReference type="ARBA" id="ARBA00010388"/>
    </source>
</evidence>
<dbReference type="Gene3D" id="1.10.287.3510">
    <property type="match status" value="1"/>
</dbReference>
<keyword evidence="4 7" id="KW-0812">Transmembrane</keyword>
<comment type="similarity">
    <text evidence="2">Belongs to the CPA3 antiporters (TC 2.A.63) subunit C family.</text>
</comment>
<dbReference type="InterPro" id="IPR050601">
    <property type="entry name" value="CPA3_antiporter_subunitC"/>
</dbReference>
<keyword evidence="6 7" id="KW-0472">Membrane</keyword>
<evidence type="ECO:0000256" key="7">
    <source>
        <dbReference type="SAM" id="Phobius"/>
    </source>
</evidence>
<organism evidence="8 9">
    <name type="scientific">Candidatus Mcinerneyibacterium aminivorans</name>
    <dbReference type="NCBI Taxonomy" id="2703815"/>
    <lineage>
        <taxon>Bacteria</taxon>
        <taxon>Candidatus Macinerneyibacteriota</taxon>
        <taxon>Candidatus Mcinerneyibacteria</taxon>
        <taxon>Candidatus Mcinerneyibacteriales</taxon>
        <taxon>Candidatus Mcinerneyibacteriaceae</taxon>
        <taxon>Candidatus Mcinerneyibacterium</taxon>
    </lineage>
</organism>
<comment type="subcellular location">
    <subcellularLocation>
        <location evidence="1">Cell membrane</location>
        <topology evidence="1">Multi-pass membrane protein</topology>
    </subcellularLocation>
</comment>
<dbReference type="Proteomes" id="UP000324143">
    <property type="component" value="Unassembled WGS sequence"/>
</dbReference>
<keyword evidence="5 7" id="KW-1133">Transmembrane helix</keyword>
<dbReference type="InterPro" id="IPR039428">
    <property type="entry name" value="NUOK/Mnh_C1-like"/>
</dbReference>
<dbReference type="PANTHER" id="PTHR34583">
    <property type="entry name" value="ANTIPORTER SUBUNIT MNHC2-RELATED"/>
    <property type="match status" value="1"/>
</dbReference>
<evidence type="ECO:0000256" key="5">
    <source>
        <dbReference type="ARBA" id="ARBA00022989"/>
    </source>
</evidence>
<dbReference type="PANTHER" id="PTHR34583:SF2">
    <property type="entry name" value="ANTIPORTER SUBUNIT MNHC2-RELATED"/>
    <property type="match status" value="1"/>
</dbReference>
<evidence type="ECO:0000313" key="8">
    <source>
        <dbReference type="EMBL" id="TYB31422.1"/>
    </source>
</evidence>
<dbReference type="AlphaFoldDB" id="A0A5D0MG81"/>
<keyword evidence="3" id="KW-1003">Cell membrane</keyword>
<accession>A0A5D0MG81</accession>
<evidence type="ECO:0000256" key="6">
    <source>
        <dbReference type="ARBA" id="ARBA00023136"/>
    </source>
</evidence>
<sequence>MGEIINYWTFIYGPLAIFLVGVYGLLTQKNLFKLVISINIMDLGVNLYIIALGYMDNASAPIYTAKLAVTSSRFVDPVPQALVLTSIVISVAVTAFVLALVIKNYEKYNTLDLIKIKGIEND</sequence>
<feature type="transmembrane region" description="Helical" evidence="7">
    <location>
        <begin position="34"/>
        <end position="55"/>
    </location>
</feature>
<feature type="transmembrane region" description="Helical" evidence="7">
    <location>
        <begin position="81"/>
        <end position="102"/>
    </location>
</feature>
<dbReference type="Pfam" id="PF00420">
    <property type="entry name" value="Oxidored_q2"/>
    <property type="match status" value="1"/>
</dbReference>
<name>A0A5D0MG81_9BACT</name>
<dbReference type="EMBL" id="VSIX01000033">
    <property type="protein sequence ID" value="TYB31422.1"/>
    <property type="molecule type" value="Genomic_DNA"/>
</dbReference>
<comment type="caution">
    <text evidence="8">The sequence shown here is derived from an EMBL/GenBank/DDBJ whole genome shotgun (WGS) entry which is preliminary data.</text>
</comment>
<evidence type="ECO:0000256" key="4">
    <source>
        <dbReference type="ARBA" id="ARBA00022692"/>
    </source>
</evidence>
<feature type="transmembrane region" description="Helical" evidence="7">
    <location>
        <begin position="6"/>
        <end position="27"/>
    </location>
</feature>
<protein>
    <submittedName>
        <fullName evidence="8">Cation:proton antiporter</fullName>
    </submittedName>
</protein>
<proteinExistence type="inferred from homology"/>